<reference evidence="3" key="1">
    <citation type="submission" date="2023-03" db="EMBL/GenBank/DDBJ databases">
        <authorList>
            <person name="Shen W."/>
            <person name="Cai J."/>
        </authorList>
    </citation>
    <scope>NUCLEOTIDE SEQUENCE</scope>
    <source>
        <strain evidence="3">B226-2</strain>
    </source>
</reference>
<dbReference type="EMBL" id="JARQBJ010000001">
    <property type="protein sequence ID" value="MDT2808932.1"/>
    <property type="molecule type" value="Genomic_DNA"/>
</dbReference>
<dbReference type="SUPFAM" id="SSF51735">
    <property type="entry name" value="NAD(P)-binding Rossmann-fold domains"/>
    <property type="match status" value="1"/>
</dbReference>
<protein>
    <submittedName>
        <fullName evidence="3">Gfo/Idh/MocA family oxidoreductase</fullName>
    </submittedName>
</protein>
<dbReference type="InterPro" id="IPR052515">
    <property type="entry name" value="Gfo/Idh/MocA_Oxidoreductase"/>
</dbReference>
<name>A0AAW8TWY0_9ENTE</name>
<organism evidence="3 4">
    <name type="scientific">Enterococcus asini</name>
    <dbReference type="NCBI Taxonomy" id="57732"/>
    <lineage>
        <taxon>Bacteria</taxon>
        <taxon>Bacillati</taxon>
        <taxon>Bacillota</taxon>
        <taxon>Bacilli</taxon>
        <taxon>Lactobacillales</taxon>
        <taxon>Enterococcaceae</taxon>
        <taxon>Enterococcus</taxon>
    </lineage>
</organism>
<evidence type="ECO:0000313" key="4">
    <source>
        <dbReference type="Proteomes" id="UP001256711"/>
    </source>
</evidence>
<dbReference type="InterPro" id="IPR000683">
    <property type="entry name" value="Gfo/Idh/MocA-like_OxRdtase_N"/>
</dbReference>
<dbReference type="AlphaFoldDB" id="A0AAW8TWY0"/>
<feature type="domain" description="Gfo/Idh/MocA-like oxidoreductase N-terminal" evidence="1">
    <location>
        <begin position="4"/>
        <end position="119"/>
    </location>
</feature>
<feature type="domain" description="GFO/IDH/MocA-like oxidoreductase" evidence="2">
    <location>
        <begin position="135"/>
        <end position="259"/>
    </location>
</feature>
<comment type="caution">
    <text evidence="3">The sequence shown here is derived from an EMBL/GenBank/DDBJ whole genome shotgun (WGS) entry which is preliminary data.</text>
</comment>
<evidence type="ECO:0000259" key="1">
    <source>
        <dbReference type="Pfam" id="PF01408"/>
    </source>
</evidence>
<evidence type="ECO:0000259" key="2">
    <source>
        <dbReference type="Pfam" id="PF22725"/>
    </source>
</evidence>
<dbReference type="SUPFAM" id="SSF55347">
    <property type="entry name" value="Glyceraldehyde-3-phosphate dehydrogenase-like, C-terminal domain"/>
    <property type="match status" value="1"/>
</dbReference>
<sequence>MEKVRIGIVGVGNIGSFHMRNALGGELENAELVALCDINPEKLTKVAEQYGDRFKLYDHVDKLLADDQVDAIIISTPHYDHPVIAIQGLQAGKHVLVEKPAGVYTKKVREMIEESQKHPELTLALVYNQRMNPTYQKAKELVESGQIGELRRTNWIITNWYRSQSYYNSGGWRATWKGEGGGVLLNQDPHQLDLWQWICGMPQRIYSFAYNGKRRDVEVETEVTAYCEYANGATGVFVTTTTETPGTNRFEIVGSQGKIIIEDEQLKFWRTVMDETEWNATYTGGFGEPEVWEIKIPVEFDGNTGHLRATQNFVNNILFGEKLLAPATDGIYGLSISNAIHLSSWLERWVDLPIDEDLFLEELNKRIATSKDKEVEEKVLNTENTY</sequence>
<dbReference type="Gene3D" id="3.40.50.720">
    <property type="entry name" value="NAD(P)-binding Rossmann-like Domain"/>
    <property type="match status" value="1"/>
</dbReference>
<accession>A0AAW8TWY0</accession>
<dbReference type="RefSeq" id="WP_311834792.1">
    <property type="nucleotide sequence ID" value="NZ_JARQBJ010000001.1"/>
</dbReference>
<dbReference type="GO" id="GO:0000166">
    <property type="term" value="F:nucleotide binding"/>
    <property type="evidence" value="ECO:0007669"/>
    <property type="project" value="InterPro"/>
</dbReference>
<dbReference type="PANTHER" id="PTHR43249:SF1">
    <property type="entry name" value="D-GLUCOSIDE 3-DEHYDROGENASE"/>
    <property type="match status" value="1"/>
</dbReference>
<dbReference type="Gene3D" id="3.30.360.10">
    <property type="entry name" value="Dihydrodipicolinate Reductase, domain 2"/>
    <property type="match status" value="1"/>
</dbReference>
<dbReference type="PANTHER" id="PTHR43249">
    <property type="entry name" value="UDP-N-ACETYL-2-AMINO-2-DEOXY-D-GLUCURONATE OXIDASE"/>
    <property type="match status" value="1"/>
</dbReference>
<dbReference type="Pfam" id="PF01408">
    <property type="entry name" value="GFO_IDH_MocA"/>
    <property type="match status" value="1"/>
</dbReference>
<dbReference type="InterPro" id="IPR036291">
    <property type="entry name" value="NAD(P)-bd_dom_sf"/>
</dbReference>
<gene>
    <name evidence="3" type="ORF">P7H43_00255</name>
</gene>
<evidence type="ECO:0000313" key="3">
    <source>
        <dbReference type="EMBL" id="MDT2808932.1"/>
    </source>
</evidence>
<dbReference type="Pfam" id="PF22725">
    <property type="entry name" value="GFO_IDH_MocA_C3"/>
    <property type="match status" value="1"/>
</dbReference>
<proteinExistence type="predicted"/>
<dbReference type="Proteomes" id="UP001256711">
    <property type="component" value="Unassembled WGS sequence"/>
</dbReference>
<dbReference type="InterPro" id="IPR055170">
    <property type="entry name" value="GFO_IDH_MocA-like_dom"/>
</dbReference>